<accession>A0A0W1ALK7</accession>
<sequence>MTKKIIGLSFLLASSTLMAEGGRFDNEFSWVNPADMAKTKKYDVTAGLIYPIVRIPLSGTQNFPRVATAGAFTPLSQTVGGTIRETYTLPSGKITYRLNDKLLIGVVAGQSFLNDLTYDVNSPLRYSIWRSKLNGYDVAPNLAYQFNDKYTFGFGLDILKTSAELNTNFGFPNSLVPAARSIPFTLKADGWQLGWHAGIVAKPWLGSYLSLSYFSDQNAHLKGPVTVIGTSGVTGTGEGTGSVIRPAMVRMGVFQALNKDFGLVGQLSYVQWSKFKTIVANLPTAVSAQLNGVTQLTVPLYYRNVWVTEFGARKVIKKATLLGMLRYAQTPVNNIFKDISLPESNAWSSTIRGEYDFTDNISVFGRWSHVFQFNASLTAPPNTPTRPSLVAIATPSVDTLAIGLTYKG</sequence>
<evidence type="ECO:0000256" key="6">
    <source>
        <dbReference type="ARBA" id="ARBA00023136"/>
    </source>
</evidence>
<comment type="similarity">
    <text evidence="2">Belongs to the OmpP1/FadL family.</text>
</comment>
<evidence type="ECO:0000256" key="2">
    <source>
        <dbReference type="ARBA" id="ARBA00008163"/>
    </source>
</evidence>
<evidence type="ECO:0000256" key="4">
    <source>
        <dbReference type="ARBA" id="ARBA00022692"/>
    </source>
</evidence>
<name>A0A0W1ALK7_9GAMM</name>
<comment type="subcellular location">
    <subcellularLocation>
        <location evidence="1">Cell outer membrane</location>
        <topology evidence="1">Multi-pass membrane protein</topology>
    </subcellularLocation>
</comment>
<keyword evidence="10" id="KW-1185">Reference proteome</keyword>
<protein>
    <submittedName>
        <fullName evidence="9">Long-chain fatty acid transporter</fullName>
    </submittedName>
</protein>
<dbReference type="PATRIC" id="fig|66969.6.peg.756"/>
<reference evidence="9 10" key="1">
    <citation type="submission" date="2015-11" db="EMBL/GenBank/DDBJ databases">
        <title>Genomic analysis of 38 Legionella species identifies large and diverse effector repertoires.</title>
        <authorList>
            <person name="Burstein D."/>
            <person name="Amaro F."/>
            <person name="Zusman T."/>
            <person name="Lifshitz Z."/>
            <person name="Cohen O."/>
            <person name="Gilbert J.A."/>
            <person name="Pupko T."/>
            <person name="Shuman H.A."/>
            <person name="Segal G."/>
        </authorList>
    </citation>
    <scope>NUCLEOTIDE SEQUENCE [LARGE SCALE GENOMIC DNA]</scope>
    <source>
        <strain evidence="9 10">ATCC 51914</strain>
    </source>
</reference>
<evidence type="ECO:0000256" key="8">
    <source>
        <dbReference type="SAM" id="SignalP"/>
    </source>
</evidence>
<comment type="caution">
    <text evidence="9">The sequence shown here is derived from an EMBL/GenBank/DDBJ whole genome shotgun (WGS) entry which is preliminary data.</text>
</comment>
<proteinExistence type="inferred from homology"/>
<dbReference type="SUPFAM" id="SSF56935">
    <property type="entry name" value="Porins"/>
    <property type="match status" value="1"/>
</dbReference>
<dbReference type="Pfam" id="PF03349">
    <property type="entry name" value="Toluene_X"/>
    <property type="match status" value="1"/>
</dbReference>
<evidence type="ECO:0000313" key="9">
    <source>
        <dbReference type="EMBL" id="KTD82215.1"/>
    </source>
</evidence>
<dbReference type="RefSeq" id="WP_058479521.1">
    <property type="nucleotide sequence ID" value="NZ_CAAAIQ010000021.1"/>
</dbReference>
<dbReference type="PANTHER" id="PTHR35093">
    <property type="entry name" value="OUTER MEMBRANE PROTEIN NMB0088-RELATED"/>
    <property type="match status" value="1"/>
</dbReference>
<evidence type="ECO:0000256" key="3">
    <source>
        <dbReference type="ARBA" id="ARBA00022452"/>
    </source>
</evidence>
<dbReference type="GO" id="GO:0015483">
    <property type="term" value="F:long-chain fatty acid transporting porin activity"/>
    <property type="evidence" value="ECO:0007669"/>
    <property type="project" value="TreeGrafter"/>
</dbReference>
<organism evidence="9 10">
    <name type="scientific">Legionella waltersii</name>
    <dbReference type="NCBI Taxonomy" id="66969"/>
    <lineage>
        <taxon>Bacteria</taxon>
        <taxon>Pseudomonadati</taxon>
        <taxon>Pseudomonadota</taxon>
        <taxon>Gammaproteobacteria</taxon>
        <taxon>Legionellales</taxon>
        <taxon>Legionellaceae</taxon>
        <taxon>Legionella</taxon>
    </lineage>
</organism>
<dbReference type="EMBL" id="LNZB01000015">
    <property type="protein sequence ID" value="KTD82215.1"/>
    <property type="molecule type" value="Genomic_DNA"/>
</dbReference>
<dbReference type="PANTHER" id="PTHR35093:SF8">
    <property type="entry name" value="OUTER MEMBRANE PROTEIN NMB0088-RELATED"/>
    <property type="match status" value="1"/>
</dbReference>
<dbReference type="InterPro" id="IPR005017">
    <property type="entry name" value="OMPP1/FadL/TodX"/>
</dbReference>
<dbReference type="GO" id="GO:0009279">
    <property type="term" value="C:cell outer membrane"/>
    <property type="evidence" value="ECO:0007669"/>
    <property type="project" value="UniProtKB-SubCell"/>
</dbReference>
<dbReference type="OrthoDB" id="19849at2"/>
<dbReference type="Proteomes" id="UP000054729">
    <property type="component" value="Unassembled WGS sequence"/>
</dbReference>
<dbReference type="Gene3D" id="2.40.160.60">
    <property type="entry name" value="Outer membrane protein transport protein (OMPP1/FadL/TodX)"/>
    <property type="match status" value="1"/>
</dbReference>
<dbReference type="AlphaFoldDB" id="A0A0W1ALK7"/>
<keyword evidence="5 8" id="KW-0732">Signal</keyword>
<keyword evidence="6" id="KW-0472">Membrane</keyword>
<feature type="signal peptide" evidence="8">
    <location>
        <begin position="1"/>
        <end position="19"/>
    </location>
</feature>
<keyword evidence="7" id="KW-0998">Cell outer membrane</keyword>
<keyword evidence="4" id="KW-0812">Transmembrane</keyword>
<evidence type="ECO:0000256" key="5">
    <source>
        <dbReference type="ARBA" id="ARBA00022729"/>
    </source>
</evidence>
<feature type="chain" id="PRO_5006919941" evidence="8">
    <location>
        <begin position="20"/>
        <end position="408"/>
    </location>
</feature>
<keyword evidence="3" id="KW-1134">Transmembrane beta strand</keyword>
<evidence type="ECO:0000256" key="7">
    <source>
        <dbReference type="ARBA" id="ARBA00023237"/>
    </source>
</evidence>
<dbReference type="STRING" id="66969.Lwal_0692"/>
<gene>
    <name evidence="9" type="ORF">Lwal_0692</name>
</gene>
<evidence type="ECO:0000256" key="1">
    <source>
        <dbReference type="ARBA" id="ARBA00004571"/>
    </source>
</evidence>
<evidence type="ECO:0000313" key="10">
    <source>
        <dbReference type="Proteomes" id="UP000054729"/>
    </source>
</evidence>